<dbReference type="Pfam" id="PF00005">
    <property type="entry name" value="ABC_tran"/>
    <property type="match status" value="2"/>
</dbReference>
<evidence type="ECO:0000259" key="9">
    <source>
        <dbReference type="PROSITE" id="PS50893"/>
    </source>
</evidence>
<dbReference type="SUPFAM" id="SSF52540">
    <property type="entry name" value="P-loop containing nucleoside triphosphate hydrolases"/>
    <property type="match status" value="2"/>
</dbReference>
<keyword evidence="7 8" id="KW-0472">Membrane</keyword>
<comment type="subcellular location">
    <subcellularLocation>
        <location evidence="1">Membrane</location>
        <topology evidence="1">Multi-pass membrane protein</topology>
    </subcellularLocation>
</comment>
<dbReference type="GO" id="GO:0016020">
    <property type="term" value="C:membrane"/>
    <property type="evidence" value="ECO:0007669"/>
    <property type="project" value="UniProtKB-SubCell"/>
</dbReference>
<organism evidence="10 11">
    <name type="scientific">Chrysophaeum taylorii</name>
    <dbReference type="NCBI Taxonomy" id="2483200"/>
    <lineage>
        <taxon>Eukaryota</taxon>
        <taxon>Sar</taxon>
        <taxon>Stramenopiles</taxon>
        <taxon>Ochrophyta</taxon>
        <taxon>Pelagophyceae</taxon>
        <taxon>Pelagomonadales</taxon>
        <taxon>Pelagomonadaceae</taxon>
        <taxon>Chrysophaeum</taxon>
    </lineage>
</organism>
<dbReference type="InterPro" id="IPR003439">
    <property type="entry name" value="ABC_transporter-like_ATP-bd"/>
</dbReference>
<feature type="transmembrane region" description="Helical" evidence="8">
    <location>
        <begin position="1048"/>
        <end position="1073"/>
    </location>
</feature>
<dbReference type="InterPro" id="IPR017871">
    <property type="entry name" value="ABC_transporter-like_CS"/>
</dbReference>
<evidence type="ECO:0000256" key="8">
    <source>
        <dbReference type="SAM" id="Phobius"/>
    </source>
</evidence>
<keyword evidence="6 8" id="KW-1133">Transmembrane helix</keyword>
<evidence type="ECO:0000256" key="6">
    <source>
        <dbReference type="ARBA" id="ARBA00022989"/>
    </source>
</evidence>
<dbReference type="Proteomes" id="UP001230188">
    <property type="component" value="Unassembled WGS sequence"/>
</dbReference>
<dbReference type="Gene3D" id="3.40.50.300">
    <property type="entry name" value="P-loop containing nucleotide triphosphate hydrolases"/>
    <property type="match status" value="2"/>
</dbReference>
<feature type="transmembrane region" description="Helical" evidence="8">
    <location>
        <begin position="553"/>
        <end position="575"/>
    </location>
</feature>
<proteinExistence type="predicted"/>
<comment type="caution">
    <text evidence="10">The sequence shown here is derived from an EMBL/GenBank/DDBJ whole genome shotgun (WGS) entry which is preliminary data.</text>
</comment>
<dbReference type="InterPro" id="IPR013525">
    <property type="entry name" value="ABC2_TM"/>
</dbReference>
<feature type="transmembrane region" description="Helical" evidence="8">
    <location>
        <begin position="369"/>
        <end position="389"/>
    </location>
</feature>
<evidence type="ECO:0000256" key="2">
    <source>
        <dbReference type="ARBA" id="ARBA00022448"/>
    </source>
</evidence>
<dbReference type="GO" id="GO:0140359">
    <property type="term" value="F:ABC-type transporter activity"/>
    <property type="evidence" value="ECO:0007669"/>
    <property type="project" value="InterPro"/>
</dbReference>
<dbReference type="GO" id="GO:0005524">
    <property type="term" value="F:ATP binding"/>
    <property type="evidence" value="ECO:0007669"/>
    <property type="project" value="UniProtKB-KW"/>
</dbReference>
<keyword evidence="11" id="KW-1185">Reference proteome</keyword>
<dbReference type="GO" id="GO:0016887">
    <property type="term" value="F:ATP hydrolysis activity"/>
    <property type="evidence" value="ECO:0007669"/>
    <property type="project" value="InterPro"/>
</dbReference>
<evidence type="ECO:0000256" key="7">
    <source>
        <dbReference type="ARBA" id="ARBA00023136"/>
    </source>
</evidence>
<dbReference type="EMBL" id="JAQMWT010000531">
    <property type="protein sequence ID" value="KAJ8600063.1"/>
    <property type="molecule type" value="Genomic_DNA"/>
</dbReference>
<keyword evidence="5" id="KW-0067">ATP-binding</keyword>
<keyword evidence="2" id="KW-0813">Transport</keyword>
<accession>A0AAD7U8G5</accession>
<dbReference type="PROSITE" id="PS50893">
    <property type="entry name" value="ABC_TRANSPORTER_2"/>
    <property type="match status" value="2"/>
</dbReference>
<evidence type="ECO:0000256" key="3">
    <source>
        <dbReference type="ARBA" id="ARBA00022692"/>
    </source>
</evidence>
<feature type="transmembrane region" description="Helical" evidence="8">
    <location>
        <begin position="944"/>
        <end position="962"/>
    </location>
</feature>
<feature type="transmembrane region" description="Helical" evidence="8">
    <location>
        <begin position="410"/>
        <end position="435"/>
    </location>
</feature>
<evidence type="ECO:0000256" key="1">
    <source>
        <dbReference type="ARBA" id="ARBA00004141"/>
    </source>
</evidence>
<evidence type="ECO:0000256" key="4">
    <source>
        <dbReference type="ARBA" id="ARBA00022741"/>
    </source>
</evidence>
<gene>
    <name evidence="10" type="ORF">CTAYLR_001864</name>
</gene>
<protein>
    <recommendedName>
        <fullName evidence="9">ABC transporter domain-containing protein</fullName>
    </recommendedName>
</protein>
<evidence type="ECO:0000313" key="10">
    <source>
        <dbReference type="EMBL" id="KAJ8600063.1"/>
    </source>
</evidence>
<reference evidence="10" key="1">
    <citation type="submission" date="2023-01" db="EMBL/GenBank/DDBJ databases">
        <title>Metagenome sequencing of chrysophaentin producing Chrysophaeum taylorii.</title>
        <authorList>
            <person name="Davison J."/>
            <person name="Bewley C."/>
        </authorList>
    </citation>
    <scope>NUCLEOTIDE SEQUENCE</scope>
    <source>
        <strain evidence="10">NIES-1699</strain>
    </source>
</reference>
<feature type="transmembrane region" description="Helical" evidence="8">
    <location>
        <begin position="455"/>
        <end position="472"/>
    </location>
</feature>
<feature type="domain" description="ABC transporter" evidence="9">
    <location>
        <begin position="20"/>
        <end position="255"/>
    </location>
</feature>
<feature type="transmembrane region" description="Helical" evidence="8">
    <location>
        <begin position="968"/>
        <end position="992"/>
    </location>
</feature>
<keyword evidence="4" id="KW-0547">Nucleotide-binding</keyword>
<sequence length="1180" mass="130664">MDARVAPTKEYEGQCVPTTLRIVNLGYVVNGKTILKDVNATFEAGKLTAVMGPSGAGKTTLLNTLALRSPGKRTGDIFVNGMPKSRSGMRRQLSYMPQDDILYKQLTVRHLLYYAAIMRCPREWDYDKKIARADAIMRTLGMLHVADNYVHAVSGGQRKRASAAIEFMSGRPLLFMDEPTSGLDSATAKALVERLHRAAHDEERTVVATIHQPSWDLLNKFDRIVLLAPRGELGGTVVYDAPPRDIPAYFAAGGTPVPSGENPADHFMYVLKDEGGYKWAHVWVMSASHQTPSKETKPDYVEEEEDDEGDVYPISYWEQYRALFMRTLHIWVVDPQQGPLIMKMLVGINIVIVLLLAGMPNNLSKANTIFYLIIVQFAMSMTPLVIIMPEERAIILREYRNGVFSANVYWLARFSLAMCHTFVATTFTTLFTYPLMGLPLTPFPSKLLRWWSCEFLYIGCVMMLGLTVGLFSQTALTGIKVVVGIQLPWIVSSGVLPPMHLVRPAMFPMHYPNLFTWAAKLALTIGYTQNGEKAVEVLRDELGYHLGNANSCYQALAVLFGILFIAGLASVRVVLNRGDASAGQRQPTLKKREKKEDEAALGFAAFSREEEEEEEVNPTNPLLTETIGQGDSAYGAVDVEAPSAAKSVPIELKNVTYRHAKSPEKIAINNGEVLVDDYPADFTAFKKIGTLTPQDEILSENLTVRQTLLYTAELRSPREWTYAQKVARVDAIVVKLGLREKAHNVVGSPLKVGISGGQKKRLSIGMDLLAELPVMLVDEPTTGLDASAALNVVQTLIALASDQCRTIVCTIHQPPWSMVIQFHKLVLLGLGCLVYDGPPVGLPKFLRAGGADLPSNENPADYVMVVLVSEGIEKWATLHASQEKGAETAAQTTLPLINKRRMSHDDISTLLAERYQISEFRQFTILLRRLAYIYLASEDQFPEVLMPSLMVTLLIGMAFYNFGVNLFLSTSILMGIVSHSMTILSGLVLTIPTERLLVLREFRNGTYSITAYWSARALLSLLIAFFHGIPMIAIWYPLVGLTGEFVPIFRVWLASTLNASIFSIISLVIGLVAKTPLAAAQLSEPIGNAMILFSGQIIAKRFIKPYALPLYYGLPISYSFEIAVTSVLEHKGDDGANVMSYYNLHASNRPFDFKILLCMIGFWVVLGFFIAKSKITGQDT</sequence>
<dbReference type="AlphaFoldDB" id="A0AAD7U8G5"/>
<keyword evidence="3 8" id="KW-0812">Transmembrane</keyword>
<dbReference type="PROSITE" id="PS00211">
    <property type="entry name" value="ABC_TRANSPORTER_1"/>
    <property type="match status" value="1"/>
</dbReference>
<feature type="transmembrane region" description="Helical" evidence="8">
    <location>
        <begin position="1013"/>
        <end position="1036"/>
    </location>
</feature>
<dbReference type="Pfam" id="PF19055">
    <property type="entry name" value="ABC2_membrane_7"/>
    <property type="match status" value="1"/>
</dbReference>
<dbReference type="SMART" id="SM00382">
    <property type="entry name" value="AAA"/>
    <property type="match status" value="1"/>
</dbReference>
<dbReference type="InterPro" id="IPR027417">
    <property type="entry name" value="P-loop_NTPase"/>
</dbReference>
<dbReference type="InterPro" id="IPR043926">
    <property type="entry name" value="ABCG_dom"/>
</dbReference>
<feature type="transmembrane region" description="Helical" evidence="8">
    <location>
        <begin position="1153"/>
        <end position="1171"/>
    </location>
</feature>
<dbReference type="Pfam" id="PF01061">
    <property type="entry name" value="ABC2_membrane"/>
    <property type="match status" value="2"/>
</dbReference>
<dbReference type="InterPro" id="IPR003593">
    <property type="entry name" value="AAA+_ATPase"/>
</dbReference>
<name>A0AAD7U8G5_9STRA</name>
<feature type="transmembrane region" description="Helical" evidence="8">
    <location>
        <begin position="479"/>
        <end position="499"/>
    </location>
</feature>
<feature type="transmembrane region" description="Helical" evidence="8">
    <location>
        <begin position="340"/>
        <end position="357"/>
    </location>
</feature>
<feature type="domain" description="ABC transporter" evidence="9">
    <location>
        <begin position="584"/>
        <end position="855"/>
    </location>
</feature>
<dbReference type="PANTHER" id="PTHR48041">
    <property type="entry name" value="ABC TRANSPORTER G FAMILY MEMBER 28"/>
    <property type="match status" value="1"/>
</dbReference>
<dbReference type="InterPro" id="IPR050352">
    <property type="entry name" value="ABCG_transporters"/>
</dbReference>
<evidence type="ECO:0000256" key="5">
    <source>
        <dbReference type="ARBA" id="ARBA00022840"/>
    </source>
</evidence>
<dbReference type="PANTHER" id="PTHR48041:SF139">
    <property type="entry name" value="PROTEIN SCARLET"/>
    <property type="match status" value="1"/>
</dbReference>
<evidence type="ECO:0000313" key="11">
    <source>
        <dbReference type="Proteomes" id="UP001230188"/>
    </source>
</evidence>